<dbReference type="GO" id="GO:0004252">
    <property type="term" value="F:serine-type endopeptidase activity"/>
    <property type="evidence" value="ECO:0007669"/>
    <property type="project" value="TreeGrafter"/>
</dbReference>
<dbReference type="InterPro" id="IPR046449">
    <property type="entry name" value="DEGP_PDZ_sf"/>
</dbReference>
<dbReference type="OrthoDB" id="4217619at2759"/>
<keyword evidence="3" id="KW-0720">Serine protease</keyword>
<evidence type="ECO:0000313" key="7">
    <source>
        <dbReference type="Proteomes" id="UP000023152"/>
    </source>
</evidence>
<sequence>MLSQKGERLPHHYLTIQKFSGDTAVLTVLRDGKEIDVNMIVDEIPHLVPLHLYELPHTPTYFIFGGLVFLPLSRPFLFAYYGSNWYSDAPLHLSNKATVEYKQTADEQVIVLSHVLSNEINVGYEGCACRMLLAVDNVEVKNMTDLCRYIDSTRQDFIRFDLYKDSVIVLEVSKARESLSDTLKTHCIPVDRSPDLEIKRRESLILEKDAKKEVLREVDEQKDKETTTFESTKSKTTVGS</sequence>
<comment type="caution">
    <text evidence="6">The sequence shown here is derived from an EMBL/GenBank/DDBJ whole genome shotgun (WGS) entry which is preliminary data.</text>
</comment>
<proteinExistence type="predicted"/>
<feature type="domain" description="Protease Do-like PDZ" evidence="5">
    <location>
        <begin position="48"/>
        <end position="195"/>
    </location>
</feature>
<organism evidence="6 7">
    <name type="scientific">Reticulomyxa filosa</name>
    <dbReference type="NCBI Taxonomy" id="46433"/>
    <lineage>
        <taxon>Eukaryota</taxon>
        <taxon>Sar</taxon>
        <taxon>Rhizaria</taxon>
        <taxon>Retaria</taxon>
        <taxon>Foraminifera</taxon>
        <taxon>Monothalamids</taxon>
        <taxon>Reticulomyxidae</taxon>
        <taxon>Reticulomyxa</taxon>
    </lineage>
</organism>
<dbReference type="Gene3D" id="3.20.190.20">
    <property type="match status" value="1"/>
</dbReference>
<dbReference type="InterPro" id="IPR041517">
    <property type="entry name" value="DEGP_PDZ"/>
</dbReference>
<dbReference type="PANTHER" id="PTHR45980:SF9">
    <property type="entry name" value="PROTEASE DO-LIKE 10, MITOCHONDRIAL-RELATED"/>
    <property type="match status" value="1"/>
</dbReference>
<dbReference type="EMBL" id="ASPP01015662">
    <property type="protein sequence ID" value="ETO17994.1"/>
    <property type="molecule type" value="Genomic_DNA"/>
</dbReference>
<dbReference type="Proteomes" id="UP000023152">
    <property type="component" value="Unassembled WGS sequence"/>
</dbReference>
<dbReference type="PANTHER" id="PTHR45980">
    <property type="match status" value="1"/>
</dbReference>
<dbReference type="OMA" id="KERECKF"/>
<evidence type="ECO:0000256" key="3">
    <source>
        <dbReference type="ARBA" id="ARBA00022825"/>
    </source>
</evidence>
<dbReference type="AlphaFoldDB" id="X6MVZ4"/>
<evidence type="ECO:0000256" key="2">
    <source>
        <dbReference type="ARBA" id="ARBA00022801"/>
    </source>
</evidence>
<evidence type="ECO:0000259" key="5">
    <source>
        <dbReference type="Pfam" id="PF17815"/>
    </source>
</evidence>
<keyword evidence="2" id="KW-0378">Hydrolase</keyword>
<feature type="region of interest" description="Disordered" evidence="4">
    <location>
        <begin position="220"/>
        <end position="240"/>
    </location>
</feature>
<evidence type="ECO:0000313" key="6">
    <source>
        <dbReference type="EMBL" id="ETO17994.1"/>
    </source>
</evidence>
<dbReference type="Pfam" id="PF17815">
    <property type="entry name" value="PDZ_3"/>
    <property type="match status" value="1"/>
</dbReference>
<accession>X6MVZ4</accession>
<name>X6MVZ4_RETFI</name>
<gene>
    <name evidence="6" type="ORF">RFI_19299</name>
</gene>
<evidence type="ECO:0000256" key="4">
    <source>
        <dbReference type="SAM" id="MobiDB-lite"/>
    </source>
</evidence>
<dbReference type="GO" id="GO:0006508">
    <property type="term" value="P:proteolysis"/>
    <property type="evidence" value="ECO:0007669"/>
    <property type="project" value="UniProtKB-KW"/>
</dbReference>
<protein>
    <recommendedName>
        <fullName evidence="5">Protease Do-like PDZ domain-containing protein</fullName>
    </recommendedName>
</protein>
<evidence type="ECO:0000256" key="1">
    <source>
        <dbReference type="ARBA" id="ARBA00022670"/>
    </source>
</evidence>
<keyword evidence="7" id="KW-1185">Reference proteome</keyword>
<keyword evidence="1" id="KW-0645">Protease</keyword>
<feature type="compositionally biased region" description="Low complexity" evidence="4">
    <location>
        <begin position="228"/>
        <end position="240"/>
    </location>
</feature>
<reference evidence="6 7" key="1">
    <citation type="journal article" date="2013" name="Curr. Biol.">
        <title>The Genome of the Foraminiferan Reticulomyxa filosa.</title>
        <authorList>
            <person name="Glockner G."/>
            <person name="Hulsmann N."/>
            <person name="Schleicher M."/>
            <person name="Noegel A.A."/>
            <person name="Eichinger L."/>
            <person name="Gallinger C."/>
            <person name="Pawlowski J."/>
            <person name="Sierra R."/>
            <person name="Euteneuer U."/>
            <person name="Pillet L."/>
            <person name="Moustafa A."/>
            <person name="Platzer M."/>
            <person name="Groth M."/>
            <person name="Szafranski K."/>
            <person name="Schliwa M."/>
        </authorList>
    </citation>
    <scope>NUCLEOTIDE SEQUENCE [LARGE SCALE GENOMIC DNA]</scope>
</reference>